<feature type="transmembrane region" description="Helical" evidence="1">
    <location>
        <begin position="80"/>
        <end position="98"/>
    </location>
</feature>
<comment type="caution">
    <text evidence="2">The sequence shown here is derived from an EMBL/GenBank/DDBJ whole genome shotgun (WGS) entry which is preliminary data.</text>
</comment>
<reference evidence="2 3" key="1">
    <citation type="submission" date="2018-03" db="EMBL/GenBank/DDBJ databases">
        <title>Genomic Encyclopedia of Archaeal and Bacterial Type Strains, Phase II (KMG-II): from individual species to whole genera.</title>
        <authorList>
            <person name="Goeker M."/>
        </authorList>
    </citation>
    <scope>NUCLEOTIDE SEQUENCE [LARGE SCALE GENOMIC DNA]</scope>
    <source>
        <strain evidence="2 3">DSM 45601</strain>
    </source>
</reference>
<evidence type="ECO:0000313" key="3">
    <source>
        <dbReference type="Proteomes" id="UP000237846"/>
    </source>
</evidence>
<evidence type="ECO:0000256" key="1">
    <source>
        <dbReference type="SAM" id="Phobius"/>
    </source>
</evidence>
<dbReference type="AlphaFoldDB" id="A0A2T0Q1M4"/>
<evidence type="ECO:0000313" key="2">
    <source>
        <dbReference type="EMBL" id="PRX97702.1"/>
    </source>
</evidence>
<keyword evidence="1" id="KW-0812">Transmembrane</keyword>
<organism evidence="2 3">
    <name type="scientific">Allonocardiopsis opalescens</name>
    <dbReference type="NCBI Taxonomy" id="1144618"/>
    <lineage>
        <taxon>Bacteria</taxon>
        <taxon>Bacillati</taxon>
        <taxon>Actinomycetota</taxon>
        <taxon>Actinomycetes</taxon>
        <taxon>Streptosporangiales</taxon>
        <taxon>Allonocardiopsis</taxon>
    </lineage>
</organism>
<name>A0A2T0Q1M4_9ACTN</name>
<dbReference type="RefSeq" id="WP_106247265.1">
    <property type="nucleotide sequence ID" value="NZ_PVZC01000005.1"/>
</dbReference>
<dbReference type="Proteomes" id="UP000237846">
    <property type="component" value="Unassembled WGS sequence"/>
</dbReference>
<accession>A0A2T0Q1M4</accession>
<dbReference type="EMBL" id="PVZC01000005">
    <property type="protein sequence ID" value="PRX97702.1"/>
    <property type="molecule type" value="Genomic_DNA"/>
</dbReference>
<proteinExistence type="predicted"/>
<keyword evidence="1" id="KW-0472">Membrane</keyword>
<gene>
    <name evidence="2" type="ORF">CLV72_10552</name>
</gene>
<keyword evidence="3" id="KW-1185">Reference proteome</keyword>
<keyword evidence="1" id="KW-1133">Transmembrane helix</keyword>
<sequence>MELLRKARTAPGRLAAGAYILHSGLEKWDGGEEQAAGTHGMAAGAFPFLRSVPPRTFLRLLAATEIATGAALLAPFVPGALAGAALTGFSSGLVALYLRTPALRKPGSVWPTPEGIGVSKDVWLLAIGLGLLADAAAERREH</sequence>
<protein>
    <submittedName>
        <fullName evidence="2">DoxX-like protein</fullName>
    </submittedName>
</protein>
<dbReference type="OrthoDB" id="3267263at2"/>